<dbReference type="PANTHER" id="PTHR43133">
    <property type="entry name" value="RNA POLYMERASE ECF-TYPE SIGMA FACTO"/>
    <property type="match status" value="1"/>
</dbReference>
<gene>
    <name evidence="11" type="ORF">ACFOZ4_30875</name>
</gene>
<comment type="similarity">
    <text evidence="1">Belongs to the sigma-70 factor family. ECF subfamily.</text>
</comment>
<dbReference type="InterPro" id="IPR013249">
    <property type="entry name" value="RNA_pol_sigma70_r4_t2"/>
</dbReference>
<keyword evidence="2" id="KW-0805">Transcription regulation</keyword>
<keyword evidence="5" id="KW-0804">Transcription</keyword>
<sequence length="633" mass="68554">MDFGDFYQSTSRRTLRYAYGLTGNLQQAQDVTQEAYTRAWQRWRQVSGYDDAEAWLRVVVNRLVQDWWRHLGVRRRIRLEPMLPLPAPSEDTVLLTTALKQLPPAQRQALALHYLLDLSVAQIAAETGVSEGTVKSWLSRGRAGLADSLREEADAAGLRDAGQIAGAGRRRRRTKAIATVTAAGLAVIAVVTLAVAVVRSTRHDQPLNPSPSTTAHTLRRLGEPLPGSRQAAVEATVSGGRFFVAVADAHALTVTALDSATGRRVWQQQVPGRHDSIGGVVASDGFVVVYDAAIADDENGVISNQMNVLDPDTGELWWQREFADPDGNGPGLGEAPMGTAREVALVGEVNSGKLTALNWRTGTVRWTLPGDGSRTIGEVVTREDGYSGFGDSQYDATALTSVLRLSPSGELRRYSLTNGQWTEGWKSVPYSKSTDYLAYGGRLYLRTATQLTTFPLWDNGIGPIVSYTANPVAQGTKETSRLWDLTPCGGDAMCLIDGGNPVEERGRNPYELVAIHAGNTVNRVALDRDTFINTAGPYVLLSSGGLFDSALRQIAPQGQRTAWPVPTGTGQVLLVDRRTTDQGRWEQTALTLFDPVAARATSLGTIAMNPSWLATAPGRLVVETEAGIELYAY</sequence>
<keyword evidence="4" id="KW-0238">DNA-binding</keyword>
<dbReference type="Pfam" id="PF08281">
    <property type="entry name" value="Sigma70_r4_2"/>
    <property type="match status" value="1"/>
</dbReference>
<dbReference type="InterPro" id="IPR014284">
    <property type="entry name" value="RNA_pol_sigma-70_dom"/>
</dbReference>
<dbReference type="SMART" id="SM00564">
    <property type="entry name" value="PQQ"/>
    <property type="match status" value="3"/>
</dbReference>
<dbReference type="InterPro" id="IPR039425">
    <property type="entry name" value="RNA_pol_sigma-70-like"/>
</dbReference>
<dbReference type="InterPro" id="IPR013324">
    <property type="entry name" value="RNA_pol_sigma_r3/r4-like"/>
</dbReference>
<dbReference type="SUPFAM" id="SSF88946">
    <property type="entry name" value="Sigma2 domain of RNA polymerase sigma factors"/>
    <property type="match status" value="1"/>
</dbReference>
<protein>
    <submittedName>
        <fullName evidence="11">Sigma-70 family RNA polymerase sigma factor</fullName>
    </submittedName>
</protein>
<dbReference type="InterPro" id="IPR036388">
    <property type="entry name" value="WH-like_DNA-bd_sf"/>
</dbReference>
<proteinExistence type="inferred from homology"/>
<evidence type="ECO:0000259" key="10">
    <source>
        <dbReference type="Pfam" id="PF13360"/>
    </source>
</evidence>
<dbReference type="SUPFAM" id="SSF50998">
    <property type="entry name" value="Quinoprotein alcohol dehydrogenase-like"/>
    <property type="match status" value="1"/>
</dbReference>
<evidence type="ECO:0000256" key="2">
    <source>
        <dbReference type="ARBA" id="ARBA00023015"/>
    </source>
</evidence>
<evidence type="ECO:0000256" key="1">
    <source>
        <dbReference type="ARBA" id="ARBA00010641"/>
    </source>
</evidence>
<organism evidence="11 12">
    <name type="scientific">Hamadaea flava</name>
    <dbReference type="NCBI Taxonomy" id="1742688"/>
    <lineage>
        <taxon>Bacteria</taxon>
        <taxon>Bacillati</taxon>
        <taxon>Actinomycetota</taxon>
        <taxon>Actinomycetes</taxon>
        <taxon>Micromonosporales</taxon>
        <taxon>Micromonosporaceae</taxon>
        <taxon>Hamadaea</taxon>
    </lineage>
</organism>
<dbReference type="Gene3D" id="2.130.10.10">
    <property type="entry name" value="YVTN repeat-like/Quinoprotein amine dehydrogenase"/>
    <property type="match status" value="1"/>
</dbReference>
<keyword evidence="7" id="KW-1133">Transmembrane helix</keyword>
<comment type="caution">
    <text evidence="11">The sequence shown here is derived from an EMBL/GenBank/DDBJ whole genome shotgun (WGS) entry which is preliminary data.</text>
</comment>
<dbReference type="Pfam" id="PF04542">
    <property type="entry name" value="Sigma70_r2"/>
    <property type="match status" value="1"/>
</dbReference>
<dbReference type="EMBL" id="JBHSAY010000020">
    <property type="protein sequence ID" value="MFC4135036.1"/>
    <property type="molecule type" value="Genomic_DNA"/>
</dbReference>
<dbReference type="InterPro" id="IPR011047">
    <property type="entry name" value="Quinoprotein_ADH-like_sf"/>
</dbReference>
<feature type="domain" description="RNA polymerase sigma-70 region 2" evidence="8">
    <location>
        <begin position="7"/>
        <end position="70"/>
    </location>
</feature>
<reference evidence="12" key="1">
    <citation type="journal article" date="2019" name="Int. J. Syst. Evol. Microbiol.">
        <title>The Global Catalogue of Microorganisms (GCM) 10K type strain sequencing project: providing services to taxonomists for standard genome sequencing and annotation.</title>
        <authorList>
            <consortium name="The Broad Institute Genomics Platform"/>
            <consortium name="The Broad Institute Genome Sequencing Center for Infectious Disease"/>
            <person name="Wu L."/>
            <person name="Ma J."/>
        </authorList>
    </citation>
    <scope>NUCLEOTIDE SEQUENCE [LARGE SCALE GENOMIC DNA]</scope>
    <source>
        <strain evidence="12">CGMCC 4.7289</strain>
    </source>
</reference>
<dbReference type="Gene3D" id="1.10.10.10">
    <property type="entry name" value="Winged helix-like DNA-binding domain superfamily/Winged helix DNA-binding domain"/>
    <property type="match status" value="1"/>
</dbReference>
<evidence type="ECO:0000256" key="5">
    <source>
        <dbReference type="ARBA" id="ARBA00023163"/>
    </source>
</evidence>
<evidence type="ECO:0000256" key="7">
    <source>
        <dbReference type="SAM" id="Phobius"/>
    </source>
</evidence>
<dbReference type="InterPro" id="IPR007627">
    <property type="entry name" value="RNA_pol_sigma70_r2"/>
</dbReference>
<evidence type="ECO:0000259" key="8">
    <source>
        <dbReference type="Pfam" id="PF04542"/>
    </source>
</evidence>
<keyword evidence="7" id="KW-0812">Transmembrane</keyword>
<dbReference type="RefSeq" id="WP_308197807.1">
    <property type="nucleotide sequence ID" value="NZ_JAMZDZ010000001.1"/>
</dbReference>
<dbReference type="Pfam" id="PF13360">
    <property type="entry name" value="PQQ_2"/>
    <property type="match status" value="1"/>
</dbReference>
<keyword evidence="7" id="KW-0472">Membrane</keyword>
<feature type="domain" description="RNA polymerase sigma factor 70 region 4 type 2" evidence="9">
    <location>
        <begin position="94"/>
        <end position="143"/>
    </location>
</feature>
<keyword evidence="3" id="KW-0731">Sigma factor</keyword>
<dbReference type="Proteomes" id="UP001595816">
    <property type="component" value="Unassembled WGS sequence"/>
</dbReference>
<dbReference type="InterPro" id="IPR002372">
    <property type="entry name" value="PQQ_rpt_dom"/>
</dbReference>
<evidence type="ECO:0000313" key="11">
    <source>
        <dbReference type="EMBL" id="MFC4135036.1"/>
    </source>
</evidence>
<feature type="region of interest" description="Disordered" evidence="6">
    <location>
        <begin position="202"/>
        <end position="226"/>
    </location>
</feature>
<dbReference type="PANTHER" id="PTHR43133:SF50">
    <property type="entry name" value="ECF RNA POLYMERASE SIGMA FACTOR SIGM"/>
    <property type="match status" value="1"/>
</dbReference>
<dbReference type="Gene3D" id="1.10.1740.10">
    <property type="match status" value="1"/>
</dbReference>
<evidence type="ECO:0000256" key="3">
    <source>
        <dbReference type="ARBA" id="ARBA00023082"/>
    </source>
</evidence>
<dbReference type="NCBIfam" id="TIGR02937">
    <property type="entry name" value="sigma70-ECF"/>
    <property type="match status" value="1"/>
</dbReference>
<evidence type="ECO:0000256" key="4">
    <source>
        <dbReference type="ARBA" id="ARBA00023125"/>
    </source>
</evidence>
<dbReference type="InterPro" id="IPR013325">
    <property type="entry name" value="RNA_pol_sigma_r2"/>
</dbReference>
<accession>A0ABV8LXC6</accession>
<dbReference type="CDD" id="cd06171">
    <property type="entry name" value="Sigma70_r4"/>
    <property type="match status" value="1"/>
</dbReference>
<dbReference type="InterPro" id="IPR018391">
    <property type="entry name" value="PQQ_b-propeller_rpt"/>
</dbReference>
<evidence type="ECO:0000313" key="12">
    <source>
        <dbReference type="Proteomes" id="UP001595816"/>
    </source>
</evidence>
<evidence type="ECO:0000259" key="9">
    <source>
        <dbReference type="Pfam" id="PF08281"/>
    </source>
</evidence>
<name>A0ABV8LXC6_9ACTN</name>
<evidence type="ECO:0000256" key="6">
    <source>
        <dbReference type="SAM" id="MobiDB-lite"/>
    </source>
</evidence>
<feature type="domain" description="Pyrrolo-quinoline quinone repeat" evidence="10">
    <location>
        <begin position="232"/>
        <end position="447"/>
    </location>
</feature>
<feature type="transmembrane region" description="Helical" evidence="7">
    <location>
        <begin position="176"/>
        <end position="198"/>
    </location>
</feature>
<keyword evidence="12" id="KW-1185">Reference proteome</keyword>
<dbReference type="InterPro" id="IPR015943">
    <property type="entry name" value="WD40/YVTN_repeat-like_dom_sf"/>
</dbReference>
<dbReference type="SUPFAM" id="SSF88659">
    <property type="entry name" value="Sigma3 and sigma4 domains of RNA polymerase sigma factors"/>
    <property type="match status" value="1"/>
</dbReference>